<feature type="domain" description="Fe-containing alcohol dehydrogenase-like C-terminal" evidence="4">
    <location>
        <begin position="180"/>
        <end position="373"/>
    </location>
</feature>
<gene>
    <name evidence="5" type="ORF">AOC36_08265</name>
</gene>
<evidence type="ECO:0000256" key="2">
    <source>
        <dbReference type="ARBA" id="ARBA00023002"/>
    </source>
</evidence>
<dbReference type="KEGG" id="erl:AOC36_08265"/>
<keyword evidence="6" id="KW-1185">Reference proteome</keyword>
<dbReference type="GO" id="GO:0046872">
    <property type="term" value="F:metal ion binding"/>
    <property type="evidence" value="ECO:0007669"/>
    <property type="project" value="InterPro"/>
</dbReference>
<dbReference type="RefSeq" id="WP_067633271.1">
    <property type="nucleotide sequence ID" value="NZ_CP013213.1"/>
</dbReference>
<sequence length="379" mass="42425">MELIKMRTKLYQFNDLDDYLDEFPFGEGDMVVVTDVIYKKFKDLFSAEVNVVVVERYGNQEPTDIMIESMLNDINHIIIKRIIAIGGGSCLDIAKILSIAYGSTQENIDWIFESDSIIERNIQLILIPTTCGTGSEVTSIAAINRTRLGTKVGISNESIYGDCAILIPRLIENLPQGVFATSSIDAFIHATESFLSDNSTDLSRIFSIRAIEMILNGFIDIKNFGYEVTIKQKAQDFILASTYAGFAFETGGCGPIHALSYPLGAKYKIAHGESNFYVLKGVLNAYDKMKPDGKFSSLKQAIAEKFDCNLDESLDELYKLLNSIMRNRKLSDYNFGVNDVESFSISVVNNQKRLLKNSYVPMNQQLIKSIYLSLIDGEK</sequence>
<dbReference type="STRING" id="1514105.AOC36_08265"/>
<evidence type="ECO:0000256" key="1">
    <source>
        <dbReference type="ARBA" id="ARBA00007358"/>
    </source>
</evidence>
<reference evidence="5 6" key="1">
    <citation type="submission" date="2015-10" db="EMBL/GenBank/DDBJ databases">
        <title>Erysipelothrix larvae sp. LV19 isolated from the larval gut of the rhinoceros beetle, Trypoxylus dichotomus.</title>
        <authorList>
            <person name="Lim S."/>
            <person name="Kim B.-C."/>
        </authorList>
    </citation>
    <scope>NUCLEOTIDE SEQUENCE [LARGE SCALE GENOMIC DNA]</scope>
    <source>
        <strain evidence="5 6">LV19</strain>
    </source>
</reference>
<dbReference type="Gene3D" id="3.40.50.1970">
    <property type="match status" value="1"/>
</dbReference>
<dbReference type="GO" id="GO:0004022">
    <property type="term" value="F:alcohol dehydrogenase (NAD+) activity"/>
    <property type="evidence" value="ECO:0007669"/>
    <property type="project" value="TreeGrafter"/>
</dbReference>
<evidence type="ECO:0000313" key="5">
    <source>
        <dbReference type="EMBL" id="AMC93979.1"/>
    </source>
</evidence>
<protein>
    <submittedName>
        <fullName evidence="5">Uncharacterized protein</fullName>
    </submittedName>
</protein>
<dbReference type="Proteomes" id="UP000063781">
    <property type="component" value="Chromosome"/>
</dbReference>
<dbReference type="OrthoDB" id="9804734at2"/>
<dbReference type="Gene3D" id="1.20.1090.10">
    <property type="entry name" value="Dehydroquinate synthase-like - alpha domain"/>
    <property type="match status" value="1"/>
</dbReference>
<dbReference type="PANTHER" id="PTHR11496:SF102">
    <property type="entry name" value="ALCOHOL DEHYDROGENASE 4"/>
    <property type="match status" value="1"/>
</dbReference>
<evidence type="ECO:0000313" key="6">
    <source>
        <dbReference type="Proteomes" id="UP000063781"/>
    </source>
</evidence>
<proteinExistence type="inferred from homology"/>
<dbReference type="InterPro" id="IPR039697">
    <property type="entry name" value="Alcohol_dehydrogenase_Fe"/>
</dbReference>
<dbReference type="Pfam" id="PF25137">
    <property type="entry name" value="ADH_Fe_C"/>
    <property type="match status" value="1"/>
</dbReference>
<dbReference type="InterPro" id="IPR056798">
    <property type="entry name" value="ADH_Fe_C"/>
</dbReference>
<dbReference type="SUPFAM" id="SSF56796">
    <property type="entry name" value="Dehydroquinate synthase-like"/>
    <property type="match status" value="1"/>
</dbReference>
<name>A0A0X8H0Z2_9FIRM</name>
<accession>A0A0X8H0Z2</accession>
<dbReference type="EMBL" id="CP013213">
    <property type="protein sequence ID" value="AMC93979.1"/>
    <property type="molecule type" value="Genomic_DNA"/>
</dbReference>
<dbReference type="Pfam" id="PF00465">
    <property type="entry name" value="Fe-ADH"/>
    <property type="match status" value="1"/>
</dbReference>
<feature type="domain" description="Alcohol dehydrogenase iron-type/glycerol dehydrogenase GldA" evidence="3">
    <location>
        <begin position="30"/>
        <end position="168"/>
    </location>
</feature>
<dbReference type="AlphaFoldDB" id="A0A0X8H0Z2"/>
<dbReference type="InterPro" id="IPR001670">
    <property type="entry name" value="ADH_Fe/GldA"/>
</dbReference>
<keyword evidence="2" id="KW-0560">Oxidoreductase</keyword>
<evidence type="ECO:0000259" key="3">
    <source>
        <dbReference type="Pfam" id="PF00465"/>
    </source>
</evidence>
<organism evidence="5 6">
    <name type="scientific">Erysipelothrix larvae</name>
    <dbReference type="NCBI Taxonomy" id="1514105"/>
    <lineage>
        <taxon>Bacteria</taxon>
        <taxon>Bacillati</taxon>
        <taxon>Bacillota</taxon>
        <taxon>Erysipelotrichia</taxon>
        <taxon>Erysipelotrichales</taxon>
        <taxon>Erysipelotrichaceae</taxon>
        <taxon>Erysipelothrix</taxon>
    </lineage>
</organism>
<evidence type="ECO:0000259" key="4">
    <source>
        <dbReference type="Pfam" id="PF25137"/>
    </source>
</evidence>
<comment type="similarity">
    <text evidence="1">Belongs to the iron-containing alcohol dehydrogenase family.</text>
</comment>
<dbReference type="PANTHER" id="PTHR11496">
    <property type="entry name" value="ALCOHOL DEHYDROGENASE"/>
    <property type="match status" value="1"/>
</dbReference>